<accession>A0A177E724</accession>
<gene>
    <name evidence="1" type="ORF">TH606_05170</name>
</gene>
<evidence type="ECO:0000313" key="2">
    <source>
        <dbReference type="Proteomes" id="UP000076964"/>
    </source>
</evidence>
<dbReference type="PROSITE" id="PS51257">
    <property type="entry name" value="PROKAR_LIPOPROTEIN"/>
    <property type="match status" value="1"/>
</dbReference>
<organism evidence="1 2">
    <name type="scientific">Thermodesulfatator autotrophicus</name>
    <dbReference type="NCBI Taxonomy" id="1795632"/>
    <lineage>
        <taxon>Bacteria</taxon>
        <taxon>Pseudomonadati</taxon>
        <taxon>Thermodesulfobacteriota</taxon>
        <taxon>Thermodesulfobacteria</taxon>
        <taxon>Thermodesulfobacteriales</taxon>
        <taxon>Thermodesulfatatoraceae</taxon>
        <taxon>Thermodesulfatator</taxon>
    </lineage>
</organism>
<dbReference type="STRING" id="1795632.TH606_05170"/>
<reference evidence="1 2" key="1">
    <citation type="submission" date="2016-02" db="EMBL/GenBank/DDBJ databases">
        <title>Draft genome sequence of Thermodesulfatator sp. S606.</title>
        <authorList>
            <person name="Lai Q."/>
            <person name="Cao J."/>
            <person name="Dupont S."/>
            <person name="Shao Z."/>
            <person name="Jebbar M."/>
            <person name="Alain K."/>
        </authorList>
    </citation>
    <scope>NUCLEOTIDE SEQUENCE [LARGE SCALE GENOMIC DNA]</scope>
    <source>
        <strain evidence="1 2">S606</strain>
    </source>
</reference>
<dbReference type="GO" id="GO:0019867">
    <property type="term" value="C:outer membrane"/>
    <property type="evidence" value="ECO:0007669"/>
    <property type="project" value="InterPro"/>
</dbReference>
<evidence type="ECO:0000313" key="1">
    <source>
        <dbReference type="EMBL" id="OAG27747.1"/>
    </source>
</evidence>
<dbReference type="OrthoDB" id="9791453at2"/>
<dbReference type="InterPro" id="IPR007485">
    <property type="entry name" value="LPS_assembly_LptE"/>
</dbReference>
<dbReference type="Pfam" id="PF04390">
    <property type="entry name" value="LptE"/>
    <property type="match status" value="1"/>
</dbReference>
<dbReference type="Gene3D" id="3.30.160.150">
    <property type="entry name" value="Lipoprotein like domain"/>
    <property type="match status" value="1"/>
</dbReference>
<dbReference type="AlphaFoldDB" id="A0A177E724"/>
<name>A0A177E724_9BACT</name>
<evidence type="ECO:0008006" key="3">
    <source>
        <dbReference type="Google" id="ProtNLM"/>
    </source>
</evidence>
<dbReference type="EMBL" id="LSFI01000020">
    <property type="protein sequence ID" value="OAG27747.1"/>
    <property type="molecule type" value="Genomic_DNA"/>
</dbReference>
<keyword evidence="2" id="KW-1185">Reference proteome</keyword>
<sequence length="170" mass="19777">MLRIFISIFFLVSLCSCGYQLEGRPVHFSPAWQKIYVPVWENPTSEIRLGEILAQELRKRIEMAGDFKITDEEEADLILRGEIISVSVGGLSYDIYTETLERRVYLRAQAELVDKEGHVIWRNNNLSRTEEYPVFRERVGEEVDPGRELALQKMCEDMAEIIYHQISSSF</sequence>
<comment type="caution">
    <text evidence="1">The sequence shown here is derived from an EMBL/GenBank/DDBJ whole genome shotgun (WGS) entry which is preliminary data.</text>
</comment>
<dbReference type="GO" id="GO:0043165">
    <property type="term" value="P:Gram-negative-bacterium-type cell outer membrane assembly"/>
    <property type="evidence" value="ECO:0007669"/>
    <property type="project" value="InterPro"/>
</dbReference>
<dbReference type="Proteomes" id="UP000076964">
    <property type="component" value="Unassembled WGS sequence"/>
</dbReference>
<proteinExistence type="predicted"/>
<dbReference type="RefSeq" id="WP_068541856.1">
    <property type="nucleotide sequence ID" value="NZ_LSFI01000020.1"/>
</dbReference>
<protein>
    <recommendedName>
        <fullName evidence="3">LptE family protein</fullName>
    </recommendedName>
</protein>